<evidence type="ECO:0000259" key="1">
    <source>
        <dbReference type="Pfam" id="PF00144"/>
    </source>
</evidence>
<evidence type="ECO:0000313" key="3">
    <source>
        <dbReference type="Proteomes" id="UP000634179"/>
    </source>
</evidence>
<dbReference type="PANTHER" id="PTHR46825">
    <property type="entry name" value="D-ALANYL-D-ALANINE-CARBOXYPEPTIDASE/ENDOPEPTIDASE AMPH"/>
    <property type="match status" value="1"/>
</dbReference>
<dbReference type="Pfam" id="PF00144">
    <property type="entry name" value="Beta-lactamase"/>
    <property type="match status" value="1"/>
</dbReference>
<sequence length="375" mass="40409">MLISALPFAAVAASQDQDQANDQTRRLIRQIMLEQRIPGLQVAVVKDGQIVLSEAYGLANVENGVRASRDTRFPLNSATKAFTGVAAAQLAQEGRLDLDAPASRYLDDLPPAWRDVRVHQLLAHASGLPDILDANGLLGGGSEAQAWTAVTARPLEAAPGQRFAYNQTNYVLLARIIAQQSGMSYERFLATRQFSSARMARTTFGDSYDLIPDAATMYSLAPRATDAVDAPSRLSHWFYDIPPSLWAGGGILTTADDTARWLVALTEGRLLPETALRRMWSAERLADGRAGPWAGGWAVLRASPDLQVAGIGGARSAFVVYPERGVAVVVLTNLVGANPQQFIPRIADFYVRDASTPRHERVGLARPQGAVIAGP</sequence>
<feature type="domain" description="Beta-lactamase-related" evidence="1">
    <location>
        <begin position="25"/>
        <end position="340"/>
    </location>
</feature>
<proteinExistence type="predicted"/>
<reference evidence="2" key="1">
    <citation type="submission" date="2020-11" db="EMBL/GenBank/DDBJ databases">
        <title>Enhanced detection system for hospital associated transmission using whole genome sequencing surveillance.</title>
        <authorList>
            <person name="Harrison L.H."/>
            <person name="Van Tyne D."/>
            <person name="Marsh J.W."/>
            <person name="Griffith M.P."/>
            <person name="Snyder D.J."/>
            <person name="Cooper V.S."/>
            <person name="Mustapha M."/>
        </authorList>
    </citation>
    <scope>NUCLEOTIDE SEQUENCE</scope>
    <source>
        <strain evidence="2">STEN00053</strain>
    </source>
</reference>
<comment type="caution">
    <text evidence="2">The sequence shown here is derived from an EMBL/GenBank/DDBJ whole genome shotgun (WGS) entry which is preliminary data.</text>
</comment>
<dbReference type="InterPro" id="IPR012338">
    <property type="entry name" value="Beta-lactam/transpept-like"/>
</dbReference>
<gene>
    <name evidence="2" type="ORF">I5V89_06860</name>
</gene>
<dbReference type="InterPro" id="IPR050491">
    <property type="entry name" value="AmpC-like"/>
</dbReference>
<dbReference type="Proteomes" id="UP000634179">
    <property type="component" value="Unassembled WGS sequence"/>
</dbReference>
<dbReference type="RefSeq" id="WP_049404246.1">
    <property type="nucleotide sequence ID" value="NZ_JANKBX010000003.1"/>
</dbReference>
<dbReference type="Gene3D" id="3.40.710.10">
    <property type="entry name" value="DD-peptidase/beta-lactamase superfamily"/>
    <property type="match status" value="1"/>
</dbReference>
<accession>A0AA40YC93</accession>
<dbReference type="EMBL" id="JADUOV010000004">
    <property type="protein sequence ID" value="MBH1789596.1"/>
    <property type="molecule type" value="Genomic_DNA"/>
</dbReference>
<organism evidence="2 3">
    <name type="scientific">Stenotrophomonas maltophilia</name>
    <name type="common">Pseudomonas maltophilia</name>
    <name type="synonym">Xanthomonas maltophilia</name>
    <dbReference type="NCBI Taxonomy" id="40324"/>
    <lineage>
        <taxon>Bacteria</taxon>
        <taxon>Pseudomonadati</taxon>
        <taxon>Pseudomonadota</taxon>
        <taxon>Gammaproteobacteria</taxon>
        <taxon>Lysobacterales</taxon>
        <taxon>Lysobacteraceae</taxon>
        <taxon>Stenotrophomonas</taxon>
        <taxon>Stenotrophomonas maltophilia group</taxon>
    </lineage>
</organism>
<evidence type="ECO:0000313" key="2">
    <source>
        <dbReference type="EMBL" id="MBH1789596.1"/>
    </source>
</evidence>
<name>A0AA40YC93_STEMA</name>
<dbReference type="AlphaFoldDB" id="A0AA40YC93"/>
<protein>
    <submittedName>
        <fullName evidence="2">Beta-lactamase family protein</fullName>
    </submittedName>
</protein>
<dbReference type="InterPro" id="IPR001466">
    <property type="entry name" value="Beta-lactam-related"/>
</dbReference>
<dbReference type="SUPFAM" id="SSF56601">
    <property type="entry name" value="beta-lactamase/transpeptidase-like"/>
    <property type="match status" value="1"/>
</dbReference>
<dbReference type="PANTHER" id="PTHR46825:SF9">
    <property type="entry name" value="BETA-LACTAMASE-RELATED DOMAIN-CONTAINING PROTEIN"/>
    <property type="match status" value="1"/>
</dbReference>